<evidence type="ECO:0000256" key="4">
    <source>
        <dbReference type="ARBA" id="ARBA00022692"/>
    </source>
</evidence>
<comment type="similarity">
    <text evidence="9">Belongs to the SecD/SecF family. SecF subfamily.</text>
</comment>
<dbReference type="PRINTS" id="PR01755">
    <property type="entry name" value="SECFTRNLCASE"/>
</dbReference>
<evidence type="ECO:0000256" key="3">
    <source>
        <dbReference type="ARBA" id="ARBA00022475"/>
    </source>
</evidence>
<feature type="transmembrane region" description="Helical" evidence="9">
    <location>
        <begin position="163"/>
        <end position="184"/>
    </location>
</feature>
<dbReference type="NCBIfam" id="TIGR00916">
    <property type="entry name" value="2A0604s01"/>
    <property type="match status" value="1"/>
</dbReference>
<feature type="transmembrane region" description="Helical" evidence="9">
    <location>
        <begin position="21"/>
        <end position="40"/>
    </location>
</feature>
<comment type="caution">
    <text evidence="11">The sequence shown here is derived from an EMBL/GenBank/DDBJ whole genome shotgun (WGS) entry which is preliminary data.</text>
</comment>
<keyword evidence="4 9" id="KW-0812">Transmembrane</keyword>
<dbReference type="RefSeq" id="WP_213528977.1">
    <property type="nucleotide sequence ID" value="NZ_BOVJ01000079.1"/>
</dbReference>
<feature type="domain" description="Protein export membrane protein SecD/SecF C-terminal" evidence="10">
    <location>
        <begin position="112"/>
        <end position="297"/>
    </location>
</feature>
<keyword evidence="7 9" id="KW-0811">Translocation</keyword>
<dbReference type="InterPro" id="IPR005665">
    <property type="entry name" value="SecF_bac"/>
</dbReference>
<evidence type="ECO:0000256" key="8">
    <source>
        <dbReference type="ARBA" id="ARBA00023136"/>
    </source>
</evidence>
<feature type="transmembrane region" description="Helical" evidence="9">
    <location>
        <begin position="274"/>
        <end position="294"/>
    </location>
</feature>
<keyword evidence="2 9" id="KW-0813">Transport</keyword>
<feature type="transmembrane region" description="Helical" evidence="9">
    <location>
        <begin position="190"/>
        <end position="210"/>
    </location>
</feature>
<dbReference type="InterPro" id="IPR048634">
    <property type="entry name" value="SecD_SecF_C"/>
</dbReference>
<dbReference type="Gene3D" id="1.20.1640.10">
    <property type="entry name" value="Multidrug efflux transporter AcrB transmembrane domain"/>
    <property type="match status" value="1"/>
</dbReference>
<dbReference type="EMBL" id="BOVJ01000079">
    <property type="protein sequence ID" value="GIQ64075.1"/>
    <property type="molecule type" value="Genomic_DNA"/>
</dbReference>
<gene>
    <name evidence="9" type="primary">secF</name>
    <name evidence="11" type="ORF">PACILC2_26430</name>
</gene>
<dbReference type="PANTHER" id="PTHR30081">
    <property type="entry name" value="PROTEIN-EXPORT MEMBRANE PROTEIN SEC"/>
    <property type="match status" value="1"/>
</dbReference>
<proteinExistence type="inferred from homology"/>
<feature type="transmembrane region" description="Helical" evidence="9">
    <location>
        <begin position="135"/>
        <end position="156"/>
    </location>
</feature>
<dbReference type="InterPro" id="IPR055344">
    <property type="entry name" value="SecD_SecF_C_bact"/>
</dbReference>
<evidence type="ECO:0000256" key="7">
    <source>
        <dbReference type="ARBA" id="ARBA00023010"/>
    </source>
</evidence>
<keyword evidence="3 9" id="KW-1003">Cell membrane</keyword>
<reference evidence="11 12" key="1">
    <citation type="submission" date="2021-04" db="EMBL/GenBank/DDBJ databases">
        <title>Draft genome sequence of Paenibacillus cisolokensis, LC2-13A.</title>
        <authorList>
            <person name="Uke A."/>
            <person name="Chhe C."/>
            <person name="Baramee S."/>
            <person name="Kosugi A."/>
        </authorList>
    </citation>
    <scope>NUCLEOTIDE SEQUENCE [LARGE SCALE GENOMIC DNA]</scope>
    <source>
        <strain evidence="11 12">LC2-13A</strain>
    </source>
</reference>
<evidence type="ECO:0000259" key="10">
    <source>
        <dbReference type="Pfam" id="PF02355"/>
    </source>
</evidence>
<dbReference type="Pfam" id="PF02355">
    <property type="entry name" value="SecD_SecF_C"/>
    <property type="match status" value="1"/>
</dbReference>
<dbReference type="PANTHER" id="PTHR30081:SF8">
    <property type="entry name" value="PROTEIN TRANSLOCASE SUBUNIT SECF"/>
    <property type="match status" value="1"/>
</dbReference>
<comment type="subunit">
    <text evidence="9">Forms a complex with SecD. Part of the essential Sec protein translocation apparatus which comprises SecA, SecYEG and auxiliary proteins SecDF. Other proteins may also be involved.</text>
</comment>
<evidence type="ECO:0000256" key="6">
    <source>
        <dbReference type="ARBA" id="ARBA00022989"/>
    </source>
</evidence>
<evidence type="ECO:0000256" key="5">
    <source>
        <dbReference type="ARBA" id="ARBA00022927"/>
    </source>
</evidence>
<dbReference type="InterPro" id="IPR022645">
    <property type="entry name" value="SecD/SecF_bac"/>
</dbReference>
<organism evidence="11 12">
    <name type="scientific">Paenibacillus cisolokensis</name>
    <dbReference type="NCBI Taxonomy" id="1658519"/>
    <lineage>
        <taxon>Bacteria</taxon>
        <taxon>Bacillati</taxon>
        <taxon>Bacillota</taxon>
        <taxon>Bacilli</taxon>
        <taxon>Bacillales</taxon>
        <taxon>Paenibacillaceae</taxon>
        <taxon>Paenibacillus</taxon>
    </lineage>
</organism>
<sequence length="312" mass="35107">MNYNTKYQTKIRFDFVRNRNKFFAFSIALTIAGILSLLIFNLNYGVDFKAGTNMDISLSGSSITQDEAKQLLAEAGYEDVTPTVGGNRGERVTVRFETVLEQSETNHIMKLFKDKYGEDVSSEINIVSPDMARELGIKTIFAIIIASVAIMLYVMLRFEWRMALAMNIAILYDAFVVVAIFSIFRLQVDLPFIAAVLTTIGYSINDKIVIFDRIRENMRFNKVKNFDQLAELVNASIWQTMARNIYTVLTVVIVAVCLFLFGSESIKLFSLAKIIGLLSGAYSTICIASQLWLVMKNKQKPNKQAVKAQSAS</sequence>
<dbReference type="HAMAP" id="MF_01464_B">
    <property type="entry name" value="SecF_B"/>
    <property type="match status" value="1"/>
</dbReference>
<comment type="function">
    <text evidence="9">Part of the Sec protein translocase complex. Interacts with the SecYEG preprotein conducting channel. SecDF uses the proton motive force (PMF) to complete protein translocation after the ATP-dependent function of SecA.</text>
</comment>
<evidence type="ECO:0000313" key="11">
    <source>
        <dbReference type="EMBL" id="GIQ64075.1"/>
    </source>
</evidence>
<keyword evidence="8 9" id="KW-0472">Membrane</keyword>
<feature type="transmembrane region" description="Helical" evidence="9">
    <location>
        <begin position="245"/>
        <end position="262"/>
    </location>
</feature>
<evidence type="ECO:0000313" key="12">
    <source>
        <dbReference type="Proteomes" id="UP000680304"/>
    </source>
</evidence>
<keyword evidence="12" id="KW-1185">Reference proteome</keyword>
<dbReference type="InterPro" id="IPR022813">
    <property type="entry name" value="SecD/SecF_arch_bac"/>
</dbReference>
<evidence type="ECO:0000256" key="9">
    <source>
        <dbReference type="HAMAP-Rule" id="MF_01464"/>
    </source>
</evidence>
<dbReference type="Proteomes" id="UP000680304">
    <property type="component" value="Unassembled WGS sequence"/>
</dbReference>
<protein>
    <recommendedName>
        <fullName evidence="9">Protein-export membrane protein SecF</fullName>
    </recommendedName>
</protein>
<dbReference type="SUPFAM" id="SSF82866">
    <property type="entry name" value="Multidrug efflux transporter AcrB transmembrane domain"/>
    <property type="match status" value="1"/>
</dbReference>
<keyword evidence="5 9" id="KW-0653">Protein transport</keyword>
<comment type="subcellular location">
    <subcellularLocation>
        <location evidence="1 9">Cell membrane</location>
        <topology evidence="1 9">Multi-pass membrane protein</topology>
    </subcellularLocation>
</comment>
<accession>A0ABQ4N7A1</accession>
<dbReference type="NCBIfam" id="TIGR00966">
    <property type="entry name" value="transloc_SecF"/>
    <property type="match status" value="1"/>
</dbReference>
<evidence type="ECO:0000256" key="1">
    <source>
        <dbReference type="ARBA" id="ARBA00004651"/>
    </source>
</evidence>
<name>A0ABQ4N7A1_9BACL</name>
<evidence type="ECO:0000256" key="2">
    <source>
        <dbReference type="ARBA" id="ARBA00022448"/>
    </source>
</evidence>
<keyword evidence="6 9" id="KW-1133">Transmembrane helix</keyword>